<feature type="domain" description="NYN" evidence="1">
    <location>
        <begin position="84"/>
        <end position="150"/>
    </location>
</feature>
<keyword evidence="3" id="KW-1185">Reference proteome</keyword>
<evidence type="ECO:0000259" key="1">
    <source>
        <dbReference type="Pfam" id="PF01936"/>
    </source>
</evidence>
<name>A0ABP5HIJ8_9ACTN</name>
<gene>
    <name evidence="2" type="ORF">GCM10009821_16440</name>
</gene>
<dbReference type="Pfam" id="PF01936">
    <property type="entry name" value="NYN"/>
    <property type="match status" value="1"/>
</dbReference>
<dbReference type="Proteomes" id="UP001501480">
    <property type="component" value="Unassembled WGS sequence"/>
</dbReference>
<dbReference type="Gene3D" id="3.40.50.1010">
    <property type="entry name" value="5'-nuclease"/>
    <property type="match status" value="1"/>
</dbReference>
<protein>
    <recommendedName>
        <fullName evidence="1">NYN domain-containing protein</fullName>
    </recommendedName>
</protein>
<reference evidence="3" key="1">
    <citation type="journal article" date="2019" name="Int. J. Syst. Evol. Microbiol.">
        <title>The Global Catalogue of Microorganisms (GCM) 10K type strain sequencing project: providing services to taxonomists for standard genome sequencing and annotation.</title>
        <authorList>
            <consortium name="The Broad Institute Genomics Platform"/>
            <consortium name="The Broad Institute Genome Sequencing Center for Infectious Disease"/>
            <person name="Wu L."/>
            <person name="Ma J."/>
        </authorList>
    </citation>
    <scope>NUCLEOTIDE SEQUENCE [LARGE SCALE GENOMIC DNA]</scope>
    <source>
        <strain evidence="3">JCM 15749</strain>
    </source>
</reference>
<proteinExistence type="predicted"/>
<dbReference type="InterPro" id="IPR021139">
    <property type="entry name" value="NYN"/>
</dbReference>
<sequence length="166" mass="17144">MFTNTAAALPRKKRSLRGRRLVVVDIENVVGGAVVTTEQAVGAHLAIEQVAGLNGSEQVVIGTSHVGVMSTGLGWRGPRLVVRSGQDGADLALLDVLTEERIHERFDEVVLVSGDGIFAETVSALAAAGVDVTVVAHPGRCSKRLSFAAARTSLFDGLAVGFGGAA</sequence>
<evidence type="ECO:0000313" key="2">
    <source>
        <dbReference type="EMBL" id="GAA2077505.1"/>
    </source>
</evidence>
<accession>A0ABP5HIJ8</accession>
<evidence type="ECO:0000313" key="3">
    <source>
        <dbReference type="Proteomes" id="UP001501480"/>
    </source>
</evidence>
<dbReference type="EMBL" id="BAAAPY010000004">
    <property type="protein sequence ID" value="GAA2077505.1"/>
    <property type="molecule type" value="Genomic_DNA"/>
</dbReference>
<organism evidence="2 3">
    <name type="scientific">Aeromicrobium halocynthiae</name>
    <dbReference type="NCBI Taxonomy" id="560557"/>
    <lineage>
        <taxon>Bacteria</taxon>
        <taxon>Bacillati</taxon>
        <taxon>Actinomycetota</taxon>
        <taxon>Actinomycetes</taxon>
        <taxon>Propionibacteriales</taxon>
        <taxon>Nocardioidaceae</taxon>
        <taxon>Aeromicrobium</taxon>
    </lineage>
</organism>
<comment type="caution">
    <text evidence="2">The sequence shown here is derived from an EMBL/GenBank/DDBJ whole genome shotgun (WGS) entry which is preliminary data.</text>
</comment>